<gene>
    <name evidence="1" type="ORF">SAMN04488063_1780</name>
</gene>
<dbReference type="EMBL" id="FOOQ01000002">
    <property type="protein sequence ID" value="SFG35434.1"/>
    <property type="molecule type" value="Genomic_DNA"/>
</dbReference>
<evidence type="ECO:0000313" key="1">
    <source>
        <dbReference type="EMBL" id="SFG35434.1"/>
    </source>
</evidence>
<dbReference type="Proteomes" id="UP000198876">
    <property type="component" value="Unassembled WGS sequence"/>
</dbReference>
<name>A0A1I2R412_9EURY</name>
<evidence type="ECO:0000313" key="2">
    <source>
        <dbReference type="Proteomes" id="UP000198876"/>
    </source>
</evidence>
<sequence>MFMTVRELCSNMEVAKASNTGNTNEVEEQRTVPVYQSTRARLRPLKQELTWDELVNEMADVYEEVR</sequence>
<proteinExistence type="predicted"/>
<dbReference type="AlphaFoldDB" id="A0A1I2R412"/>
<organism evidence="1 2">
    <name type="scientific">Halopelagius inordinatus</name>
    <dbReference type="NCBI Taxonomy" id="553467"/>
    <lineage>
        <taxon>Archaea</taxon>
        <taxon>Methanobacteriati</taxon>
        <taxon>Methanobacteriota</taxon>
        <taxon>Stenosarchaea group</taxon>
        <taxon>Halobacteria</taxon>
        <taxon>Halobacteriales</taxon>
        <taxon>Haloferacaceae</taxon>
    </lineage>
</organism>
<reference evidence="2" key="1">
    <citation type="submission" date="2016-10" db="EMBL/GenBank/DDBJ databases">
        <authorList>
            <person name="Varghese N."/>
            <person name="Submissions S."/>
        </authorList>
    </citation>
    <scope>NUCLEOTIDE SEQUENCE [LARGE SCALE GENOMIC DNA]</scope>
    <source>
        <strain evidence="2">CGMCC 1.7739</strain>
    </source>
</reference>
<accession>A0A1I2R412</accession>
<protein>
    <submittedName>
        <fullName evidence="1">Uncharacterized protein</fullName>
    </submittedName>
</protein>
<keyword evidence="2" id="KW-1185">Reference proteome</keyword>